<dbReference type="Gene3D" id="1.20.200.10">
    <property type="entry name" value="Fumarase/aspartase (Central domain)"/>
    <property type="match status" value="1"/>
</dbReference>
<keyword evidence="1" id="KW-0456">Lyase</keyword>
<keyword evidence="2" id="KW-1185">Reference proteome</keyword>
<sequence>MPDGVVILGDHSITVDDVAAIARGRRPAALSRGARERMATVRAVVERHVAEDVPVYGLTTGLGAGVDTRLAAADLAAFQRRVPFARAVGVGEAMPAEEVRAMMAARAAGMAVGQSGVSPAVAEALVAALNAGFHPVVPSIGSIGAADLAPLAHMAVALLGEGEAEFGGARLPGADALARAGLAPLALGVKDGHALVVANAASAGRGALALVDARLALDTLDAAAALAMEAFGANLSPLLPVVNAARPAPGQAAAAKRLLGLVAGGHLGDRGPARRLQDPLSFRCAAPVHGAARTALAEAAAAVELELNHSGDNPVVIDGQMLSNGNFDMTGLTLRFEALAQALSHAATISAQRALKLMSPGYSDQPRFLTPLGPSRAGFAPLQKVIGALEGEIRARAQPATLALLHVADGVEDHAANAPAAVTKLRESAARLVVLAACELIVAAQAIDLRGGGELGPGAARVFAFVRSHVDKLEEDRASGPDVSRLAEAIRAGGLAGV</sequence>
<dbReference type="InterPro" id="IPR024083">
    <property type="entry name" value="Fumarase/histidase_N"/>
</dbReference>
<comment type="caution">
    <text evidence="1">The sequence shown here is derived from an EMBL/GenBank/DDBJ whole genome shotgun (WGS) entry which is preliminary data.</text>
</comment>
<organism evidence="1 2">
    <name type="scientific">Labrys wisconsinensis</name>
    <dbReference type="NCBI Taxonomy" id="425677"/>
    <lineage>
        <taxon>Bacteria</taxon>
        <taxon>Pseudomonadati</taxon>
        <taxon>Pseudomonadota</taxon>
        <taxon>Alphaproteobacteria</taxon>
        <taxon>Hyphomicrobiales</taxon>
        <taxon>Xanthobacteraceae</taxon>
        <taxon>Labrys</taxon>
    </lineage>
</organism>
<dbReference type="Proteomes" id="UP001242480">
    <property type="component" value="Unassembled WGS sequence"/>
</dbReference>
<dbReference type="EMBL" id="JAUSVX010000025">
    <property type="protein sequence ID" value="MDQ0474695.1"/>
    <property type="molecule type" value="Genomic_DNA"/>
</dbReference>
<gene>
    <name evidence="1" type="ORF">QO011_007736</name>
</gene>
<evidence type="ECO:0000313" key="1">
    <source>
        <dbReference type="EMBL" id="MDQ0474695.1"/>
    </source>
</evidence>
<dbReference type="SUPFAM" id="SSF48557">
    <property type="entry name" value="L-aspartase-like"/>
    <property type="match status" value="1"/>
</dbReference>
<dbReference type="InterPro" id="IPR001106">
    <property type="entry name" value="Aromatic_Lyase"/>
</dbReference>
<proteinExistence type="predicted"/>
<reference evidence="1 2" key="1">
    <citation type="submission" date="2023-07" db="EMBL/GenBank/DDBJ databases">
        <title>Genomic Encyclopedia of Type Strains, Phase IV (KMG-IV): sequencing the most valuable type-strain genomes for metagenomic binning, comparative biology and taxonomic classification.</title>
        <authorList>
            <person name="Goeker M."/>
        </authorList>
    </citation>
    <scope>NUCLEOTIDE SEQUENCE [LARGE SCALE GENOMIC DNA]</scope>
    <source>
        <strain evidence="1 2">DSM 19619</strain>
    </source>
</reference>
<dbReference type="Pfam" id="PF00221">
    <property type="entry name" value="Lyase_aromatic"/>
    <property type="match status" value="1"/>
</dbReference>
<dbReference type="CDD" id="cd00332">
    <property type="entry name" value="PAL-HAL"/>
    <property type="match status" value="1"/>
</dbReference>
<dbReference type="InterPro" id="IPR008948">
    <property type="entry name" value="L-Aspartase-like"/>
</dbReference>
<name>A0ABU0JK85_9HYPH</name>
<dbReference type="GO" id="GO:0004397">
    <property type="term" value="F:histidine ammonia-lyase activity"/>
    <property type="evidence" value="ECO:0007669"/>
    <property type="project" value="UniProtKB-EC"/>
</dbReference>
<protein>
    <submittedName>
        <fullName evidence="1">Histidine ammonia-lyase</fullName>
        <ecNumber evidence="1">4.3.1.3</ecNumber>
    </submittedName>
</protein>
<dbReference type="RefSeq" id="WP_307284749.1">
    <property type="nucleotide sequence ID" value="NZ_JAUSVX010000025.1"/>
</dbReference>
<dbReference type="EC" id="4.3.1.3" evidence="1"/>
<dbReference type="PANTHER" id="PTHR10362">
    <property type="entry name" value="HISTIDINE AMMONIA-LYASE"/>
    <property type="match status" value="1"/>
</dbReference>
<accession>A0ABU0JK85</accession>
<evidence type="ECO:0000313" key="2">
    <source>
        <dbReference type="Proteomes" id="UP001242480"/>
    </source>
</evidence>
<dbReference type="Gene3D" id="1.10.275.10">
    <property type="entry name" value="Fumarase/aspartase (N-terminal domain)"/>
    <property type="match status" value="1"/>
</dbReference>